<evidence type="ECO:0000256" key="2">
    <source>
        <dbReference type="SAM" id="SignalP"/>
    </source>
</evidence>
<accession>A0A8X8IAT5</accession>
<evidence type="ECO:0000313" key="4">
    <source>
        <dbReference type="EMBL" id="SDW54572.1"/>
    </source>
</evidence>
<gene>
    <name evidence="4" type="ORF">SAMN05444410_103238</name>
</gene>
<dbReference type="Proteomes" id="UP000198711">
    <property type="component" value="Unassembled WGS sequence"/>
</dbReference>
<comment type="caution">
    <text evidence="4">The sequence shown here is derived from an EMBL/GenBank/DDBJ whole genome shotgun (WGS) entry which is preliminary data.</text>
</comment>
<dbReference type="Gene3D" id="2.130.10.130">
    <property type="entry name" value="Integrin alpha, N-terminal"/>
    <property type="match status" value="3"/>
</dbReference>
<sequence>MRLALYCLLLASFAFVSCGHKETLFTSLPASSTHIDFVNNLEKKHAFNILYYLYYYNGGGVAIGDINNDGLPDIYFTANSKGKNKLYLNKGNFQFEDITDKAGVAGTADWCTGATMADVNGDGLLDIYVSSVNNRYGLKGHNELFINQGNGRFKEQSKEYGLDASCFTTQAVFFDYDHDGDLDCFILNQSHHPHANIVDTSNRRKYDSLSGNRLYRNDLNTPAKKFTDVSAEAGIFQSNLGYGLGIAVADFNNDGWEDIYIGNDFHENDYYYLNNGNGMFTESGAQHFRHYSRFSMGNDAADYNNDGQIDVVTVDMLPQDEKVLKTYGSDENIDIYKVKLGFNGYQDQYSRNCLQRNNGNGISFSDLGLQAGVAATDWSWCPLFADFDNDGNKDLFISSGIVKRPVDLDYVRFVSDLKLKGMDKTDKYDDVAIDAMPDGASHPFLYKGNGKLAFKDVSNEWGTGNMRGYFTGAAYADLDNDGKLDLVINSINAPAVILKNNAPKKNELTVACKGKGGNTNGIGAKVYLFQHSQIQYQQLMLTRGFQSSSEPRLHFGLGDATSIDSLLIVWPDQQYQVIRHVPANQPLLVDQKNAGGIFQQATFFPSPKENFEDLTGKVALNWKHKENDFVDFNVQYLIPHEESTRGPKMAVADVNKDGLDDIYLCGARGQGGTLMIQQRNGSFIPTDTAVFSKDARCEDVDAVFFDANGDGYPDLYVVSGGNEVMSIPTSFHDRLYLNDGKGHFTRSTNAFMPVAENKSCVAVADINNDGRLDYFVGSLSNPTAYGLPLSSRLYVNNGKGYFAPMGNDKIPLNKIGMVTSATFADINHDGWQDLIVVGEWMPLKIFINHKGVFSETDVPASTGLWQSVYATDINGDGAIDILAGNWGHNSKLWTGKNGPLKLYVKDFDNNGSVEQVMAYTVDKKEYTFLAKDELERALPVLKKAYLKYSEVAGKTIDYMFYDLFKDYVELKAETLGSAVFINDGKGNFTRQDLPADLQLAPVFAFQQGARTDVSNGSYLLGGNFYGVFPYEGRYDAQAVAQLQAGKQQAIRYVRQPNLSGISGEVRDLKWVHTAAYGDLLVVMRNNEKPVFLRPK</sequence>
<dbReference type="InterPro" id="IPR011519">
    <property type="entry name" value="UnbV_ASPIC"/>
</dbReference>
<protein>
    <submittedName>
        <fullName evidence="4">Repeat domain-containing protein</fullName>
    </submittedName>
</protein>
<evidence type="ECO:0000256" key="1">
    <source>
        <dbReference type="ARBA" id="ARBA00022729"/>
    </source>
</evidence>
<reference evidence="4 5" key="1">
    <citation type="submission" date="2016-10" db="EMBL/GenBank/DDBJ databases">
        <authorList>
            <person name="Varghese N."/>
            <person name="Submissions S."/>
        </authorList>
    </citation>
    <scope>NUCLEOTIDE SEQUENCE [LARGE SCALE GENOMIC DNA]</scope>
    <source>
        <strain evidence="4 5">DSM 25353</strain>
    </source>
</reference>
<dbReference type="InterPro" id="IPR027039">
    <property type="entry name" value="Crtac1"/>
</dbReference>
<dbReference type="Pfam" id="PF07593">
    <property type="entry name" value="UnbV_ASPIC"/>
    <property type="match status" value="1"/>
</dbReference>
<dbReference type="RefSeq" id="WP_257574730.1">
    <property type="nucleotide sequence ID" value="NZ_FNNO01000003.1"/>
</dbReference>
<keyword evidence="1 2" id="KW-0732">Signal</keyword>
<evidence type="ECO:0000313" key="5">
    <source>
        <dbReference type="Proteomes" id="UP000198711"/>
    </source>
</evidence>
<dbReference type="EMBL" id="FNNO01000003">
    <property type="protein sequence ID" value="SDW54572.1"/>
    <property type="molecule type" value="Genomic_DNA"/>
</dbReference>
<dbReference type="PROSITE" id="PS51257">
    <property type="entry name" value="PROKAR_LIPOPROTEIN"/>
    <property type="match status" value="1"/>
</dbReference>
<evidence type="ECO:0000259" key="3">
    <source>
        <dbReference type="Pfam" id="PF07593"/>
    </source>
</evidence>
<dbReference type="AlphaFoldDB" id="A0A8X8IAT5"/>
<keyword evidence="5" id="KW-1185">Reference proteome</keyword>
<dbReference type="PANTHER" id="PTHR16026:SF0">
    <property type="entry name" value="CARTILAGE ACIDIC PROTEIN 1"/>
    <property type="match status" value="1"/>
</dbReference>
<dbReference type="PANTHER" id="PTHR16026">
    <property type="entry name" value="CARTILAGE ACIDIC PROTEIN 1"/>
    <property type="match status" value="1"/>
</dbReference>
<dbReference type="Pfam" id="PF13517">
    <property type="entry name" value="FG-GAP_3"/>
    <property type="match status" value="4"/>
</dbReference>
<feature type="chain" id="PRO_5036505360" evidence="2">
    <location>
        <begin position="17"/>
        <end position="1095"/>
    </location>
</feature>
<dbReference type="SUPFAM" id="SSF69318">
    <property type="entry name" value="Integrin alpha N-terminal domain"/>
    <property type="match status" value="2"/>
</dbReference>
<feature type="signal peptide" evidence="2">
    <location>
        <begin position="1"/>
        <end position="16"/>
    </location>
</feature>
<dbReference type="InterPro" id="IPR028994">
    <property type="entry name" value="Integrin_alpha_N"/>
</dbReference>
<name>A0A8X8IAT5_9BACT</name>
<proteinExistence type="predicted"/>
<dbReference type="InterPro" id="IPR013517">
    <property type="entry name" value="FG-GAP"/>
</dbReference>
<feature type="domain" description="ASPIC/UnbV" evidence="3">
    <location>
        <begin position="521"/>
        <end position="587"/>
    </location>
</feature>
<organism evidence="4 5">
    <name type="scientific">Hydrobacter penzbergensis</name>
    <dbReference type="NCBI Taxonomy" id="1235997"/>
    <lineage>
        <taxon>Bacteria</taxon>
        <taxon>Pseudomonadati</taxon>
        <taxon>Bacteroidota</taxon>
        <taxon>Chitinophagia</taxon>
        <taxon>Chitinophagales</taxon>
        <taxon>Chitinophagaceae</taxon>
        <taxon>Hydrobacter</taxon>
    </lineage>
</organism>